<dbReference type="InterPro" id="IPR027623">
    <property type="entry name" value="AmmeMemoSam_A"/>
</dbReference>
<accession>A0A1V4QGW3</accession>
<dbReference type="InterPro" id="IPR002733">
    <property type="entry name" value="AMMECR1_domain"/>
</dbReference>
<evidence type="ECO:0000256" key="1">
    <source>
        <dbReference type="ARBA" id="ARBA00006315"/>
    </source>
</evidence>
<dbReference type="CDD" id="cd07361">
    <property type="entry name" value="MEMO_like"/>
    <property type="match status" value="1"/>
</dbReference>
<dbReference type="InterPro" id="IPR036071">
    <property type="entry name" value="AMMECR1_dom_sf"/>
</dbReference>
<protein>
    <recommendedName>
        <fullName evidence="2">MEMO1 family protein BXT86_00575</fullName>
    </recommendedName>
</protein>
<feature type="domain" description="AMMECR1" evidence="3">
    <location>
        <begin position="307"/>
        <end position="479"/>
    </location>
</feature>
<dbReference type="Proteomes" id="UP000191663">
    <property type="component" value="Unassembled WGS sequence"/>
</dbReference>
<sequence length="479" mass="53334">MIEFLKFFLLGVIIMAQNCEAKEYRESIHAGTWYPGKKAELEKMLQTFLKNARMNARGKILGLICPHAGYIYSGPVAAFSYKLLLEQDFDDVIVIGPSHHYGFYGASVDTMAGRITPLGKVDYDLELARKIIKTDENINYRAEAHQQEHSTEIQVPFLQKVLKGFQLVEIVMGSQDYSTCQLLAEAIVKAVGKKKVLIVASSDLSHYHQQKIAEKLDNLVADAVNRYDPELLFRRLSQDSCEACGGGPIITAMLITKELGANKGKVLTYATSGDITGDYSQVVGYLAGAFFIEEKSNIGVELGFSPEEKRLLKEIAKKSIQAAVQGKPSPQFKEIPEKLKENYGVFVTINRHGQLRGCIGHIIGDQPLYLSCAQMAKAAALEDPRFPPVSKEELPELEIEISVLTPLQRVKDFNEIKIGRDGLLIRKGVYSGLLLPQVAVEYGWNVQEFLEQTCHKAGLPSDAYKSKEAEIYKFSAEVF</sequence>
<dbReference type="Gene3D" id="3.40.830.10">
    <property type="entry name" value="LigB-like"/>
    <property type="match status" value="1"/>
</dbReference>
<dbReference type="PANTHER" id="PTHR11060">
    <property type="entry name" value="PROTEIN MEMO1"/>
    <property type="match status" value="1"/>
</dbReference>
<dbReference type="InterPro" id="IPR023473">
    <property type="entry name" value="AMMECR1"/>
</dbReference>
<proteinExistence type="inferred from homology"/>
<evidence type="ECO:0000313" key="5">
    <source>
        <dbReference type="Proteomes" id="UP000191663"/>
    </source>
</evidence>
<dbReference type="AlphaFoldDB" id="A0A1V4QGW3"/>
<dbReference type="Pfam" id="PF01871">
    <property type="entry name" value="AMMECR1"/>
    <property type="match status" value="1"/>
</dbReference>
<dbReference type="Gene3D" id="3.30.1490.150">
    <property type="entry name" value="Hypothetical protein ph0010, domain 2"/>
    <property type="match status" value="1"/>
</dbReference>
<evidence type="ECO:0000259" key="3">
    <source>
        <dbReference type="PROSITE" id="PS51112"/>
    </source>
</evidence>
<comment type="similarity">
    <text evidence="1 2">Belongs to the MEMO1 family.</text>
</comment>
<dbReference type="HAMAP" id="MF_00645">
    <property type="entry name" value="AMMECR1"/>
    <property type="match status" value="1"/>
</dbReference>
<dbReference type="EMBL" id="MUKB01000007">
    <property type="protein sequence ID" value="OPX18564.1"/>
    <property type="molecule type" value="Genomic_DNA"/>
</dbReference>
<dbReference type="InterPro" id="IPR027485">
    <property type="entry name" value="AMMECR1_N"/>
</dbReference>
<dbReference type="PROSITE" id="PS51112">
    <property type="entry name" value="AMMECR1"/>
    <property type="match status" value="1"/>
</dbReference>
<organism evidence="4 5">
    <name type="scientific">candidate division WOR-3 bacterium 4484_100</name>
    <dbReference type="NCBI Taxonomy" id="1936077"/>
    <lineage>
        <taxon>Bacteria</taxon>
        <taxon>Bacteria division WOR-3</taxon>
    </lineage>
</organism>
<dbReference type="NCBIfam" id="TIGR00296">
    <property type="entry name" value="TIGR00296 family protein"/>
    <property type="match status" value="1"/>
</dbReference>
<dbReference type="NCBIfam" id="TIGR04336">
    <property type="entry name" value="AmmeMemoSam_B"/>
    <property type="match status" value="1"/>
</dbReference>
<dbReference type="PANTHER" id="PTHR11060:SF0">
    <property type="entry name" value="PROTEIN MEMO1"/>
    <property type="match status" value="1"/>
</dbReference>
<dbReference type="Pfam" id="PF01875">
    <property type="entry name" value="Memo"/>
    <property type="match status" value="1"/>
</dbReference>
<reference evidence="5" key="1">
    <citation type="submission" date="2017-01" db="EMBL/GenBank/DDBJ databases">
        <title>Novel pathways for hydrocarbon cycling and metabolic interdependencies in hydrothermal sediment communities.</title>
        <authorList>
            <person name="Dombrowski N."/>
            <person name="Seitz K."/>
            <person name="Teske A."/>
            <person name="Baker B."/>
        </authorList>
    </citation>
    <scope>NUCLEOTIDE SEQUENCE [LARGE SCALE GENOMIC DNA]</scope>
</reference>
<dbReference type="Gene3D" id="3.30.700.20">
    <property type="entry name" value="Hypothetical protein ph0010, domain 1"/>
    <property type="match status" value="1"/>
</dbReference>
<dbReference type="NCBIfam" id="TIGR04335">
    <property type="entry name" value="AmmeMemoSam_A"/>
    <property type="match status" value="1"/>
</dbReference>
<dbReference type="InterPro" id="IPR002737">
    <property type="entry name" value="MEMO1_fam"/>
</dbReference>
<comment type="caution">
    <text evidence="4">The sequence shown here is derived from an EMBL/GenBank/DDBJ whole genome shotgun (WGS) entry which is preliminary data.</text>
</comment>
<gene>
    <name evidence="4" type="ORF">BXT86_00575</name>
</gene>
<evidence type="ECO:0000256" key="2">
    <source>
        <dbReference type="HAMAP-Rule" id="MF_00055"/>
    </source>
</evidence>
<dbReference type="SUPFAM" id="SSF143447">
    <property type="entry name" value="AMMECR1-like"/>
    <property type="match status" value="1"/>
</dbReference>
<name>A0A1V4QGW3_UNCW3</name>
<dbReference type="SUPFAM" id="SSF53213">
    <property type="entry name" value="LigB-like"/>
    <property type="match status" value="1"/>
</dbReference>
<dbReference type="HAMAP" id="MF_00055">
    <property type="entry name" value="MEMO1"/>
    <property type="match status" value="1"/>
</dbReference>
<evidence type="ECO:0000313" key="4">
    <source>
        <dbReference type="EMBL" id="OPX18564.1"/>
    </source>
</evidence>
<dbReference type="InterPro" id="IPR023472">
    <property type="entry name" value="Uncharacterised_MJ0810"/>
</dbReference>